<name>A0ACC1HYF5_9FUNG</name>
<organism evidence="1 2">
    <name type="scientific">Spiromyces aspiralis</name>
    <dbReference type="NCBI Taxonomy" id="68401"/>
    <lineage>
        <taxon>Eukaryota</taxon>
        <taxon>Fungi</taxon>
        <taxon>Fungi incertae sedis</taxon>
        <taxon>Zoopagomycota</taxon>
        <taxon>Kickxellomycotina</taxon>
        <taxon>Kickxellomycetes</taxon>
        <taxon>Kickxellales</taxon>
        <taxon>Kickxellaceae</taxon>
        <taxon>Spiromyces</taxon>
    </lineage>
</organism>
<accession>A0ACC1HYF5</accession>
<keyword evidence="1" id="KW-0418">Kinase</keyword>
<gene>
    <name evidence="1" type="primary">TOR1</name>
    <name evidence="1" type="ORF">EV182_000206</name>
</gene>
<comment type="caution">
    <text evidence="1">The sequence shown here is derived from an EMBL/GenBank/DDBJ whole genome shotgun (WGS) entry which is preliminary data.</text>
</comment>
<reference evidence="1" key="1">
    <citation type="submission" date="2022-06" db="EMBL/GenBank/DDBJ databases">
        <title>Phylogenomic reconstructions and comparative analyses of Kickxellomycotina fungi.</title>
        <authorList>
            <person name="Reynolds N.K."/>
            <person name="Stajich J.E."/>
            <person name="Barry K."/>
            <person name="Grigoriev I.V."/>
            <person name="Crous P."/>
            <person name="Smith M.E."/>
        </authorList>
    </citation>
    <scope>NUCLEOTIDE SEQUENCE</scope>
    <source>
        <strain evidence="1">RSA 2271</strain>
    </source>
</reference>
<protein>
    <submittedName>
        <fullName evidence="1">Phosphatidylinositol kinase- protein kinase tor1</fullName>
        <ecNumber evidence="1">2.7.11.1</ecNumber>
    </submittedName>
</protein>
<keyword evidence="1" id="KW-0808">Transferase</keyword>
<evidence type="ECO:0000313" key="2">
    <source>
        <dbReference type="Proteomes" id="UP001145114"/>
    </source>
</evidence>
<keyword evidence="2" id="KW-1185">Reference proteome</keyword>
<dbReference type="EMBL" id="JAMZIH010000006">
    <property type="protein sequence ID" value="KAJ1680336.1"/>
    <property type="molecule type" value="Genomic_DNA"/>
</dbReference>
<proteinExistence type="predicted"/>
<sequence>MHCRDPASREAGRKKFLSSRVEFLKEIYHLLREYIRVGDNDDKLAAIAISLNTHEEGMLARIAQLIYSQLASDDMLAILEAVELLGRFVDSGGKEVIRLLETVVARSFEWLGFEKASCNNRIAACLIVKNCCAKAPTYMYSYINQALLALPSLLRDSTPNIRFMANEALVAYLKMLTHREQTVVFKYCSVLYEDAKKHIHMDAPESQYGAILIIKGLIHYGGMFMRPHFVEAAESILRCRDSKDSNVCQLVITIIPILAQYDTTGFTEPLGPNNESLLHTSCIWLISLVMQEKQCPEGFESLGNLAEACENDFAGFLGATMKAVQKMLYRCQKNPSISPVPVLDLISHLARSMGPTLTKYMHDTLDLMFATGLCEPLSNALNTLNQEVSQLSMSIQDRMINAISLVLTGAPFRAGSNVLSRIERMTGSVAVSAPGTPAETRAGLLEGSQGPRMYAASRRQSSKQEIILALNILGNFGFDRENVSVFVQQHVLPFLNDADTDIRLTTIDTVRKIITDNDMYTKQGSPTTEVTNDIIQCLIAAAVTDTTDEVRVHAASTFLDNPHFDFLLAKVENIQSLMLILNDQQFRLRKIALTIIGRLTSKNPGHITASLRKVVTQLITQLEHSLDYREKDECIQLLMVVAKSAEYWIRPYIGRIFQTILSKIGDTNSVLVDQFLETIGILAYVGNEDLMPYADEILNSIYIALCDQGSYERRKAALCALARCGSFCGFAITPYYDKPRLLDLLIDMLRNEEKEEIKILVTKVIGILGAVDPHDYKQLREGGFHKEDVSAARAGEQASDNYGKKKHKDKKSKARRLRRERARMRHEIYDSSEELEAHVIGAEVGLLEEAQENKSGAAGDSKPFAGDEGDDGNSIEELGPSYGNDDYYTIVAIKSVLDILRDQTYSSLHREAVSSLLGMFVFIGPRCSDYLKPVIATLLKAIRASEIDKAGFYLANLAKLIYSTKPYIRPFLGPVLSLLSANPGSPQSYLVAVIMLIEAVAEVMGGDFSTHVPTVLPLLMVIIDDDASEGYSMTIQALHTLQVLAPILDPYLYLVMHKVLGTLNPKKYQENVIMEALTTLVIIVSNVNCHTFSSHIVQTLVQLMLFSGSNVVRHRVIDVFCTLMQQLQSSFVMFMPMVSGAIRAVGIDHHPRYDQFHNMLLSNKLLPVSIKDVRPSIHSSLLAANAAPSGTTVSPRAYLNVAILRRAWGVEQRSTKEEWFEWLRSLSIEMVAQSPSPTLRACANIVIKHPRFLSDVFNAAFVSCWVSLPERYQVELVQAMEQVAESPNVPSEVLLAILNLMEHMERDEKTIPIDIGNLYRYAINCHALAKALHYREIQWRLSGDNDAIEDLIKLNQQLDQTDSAIGALNFLQQTDHNSKNKAEWYVRLERWDEALDAYRGDQESLGSVENTIGQMRCLFHMSDWEMLMPMVQKAWNEGTNDMRIKVANIAVNMSWAIGDLDSMEKYLAVLPDHSRDKVLCRAMLAVHKGDFVAANSLIHQCRVIVERELTPQLSESYSRGYGFAVFCQLLSELEEVIAFKHMRDYPERQEVIVNTWRSRLNGVQRNVDVWQKILRMRSLVLIPTADIDTWIRFIDLARRNNQPRICLQSIQMLVREEYATFKELQANQSNSTLAPPGPGSGHQHRRYLPVKSANFPKDFTPLDFDGEEGVKEMENLLRRYCQPALIYTYLKYKWGTGQRVEAYTLLEEVKRDLSAQIGFDPCHPELFALSLEQARDSSIFNYRSNPLLTTSAGPPWSSTGTLTRKPSLANVSIIAAAGAGGDTAGGSGGSGEGPGGPTPGMPWEETPSLNLEQVHTLARFYYKSGEWLSRLQAERMRGKDADTIDPADSGIKDSNDALATEAAHSENIIADPGNGDGRSSPQELSINDQILESYRMATVLDRKWYKAWHSWALQHYESTQAYEREKRSLSRDVIEKHVVPCVHGFFKAIQLSTTNTTLQDTLRLLTVWFNYGEWDPVAQAIAMGFNDVKITTWLQVIPQIIARIHTSERTVHRLIFQLLVEVGKYHPQGILFSLNVASKSDILSRQSSAKRILQKLHDFSPTLVEQAELVGNELVRVAVIWSELWFQGLEETSFLYLVHRDFPGMMQRLKPLYDLLHKGPETSNEMAFVQQYGRELEEAWELCRKYERLPENQRNENMVFQAWEIYYVIFRRIEKTRKHMTMLDLKSASPKLLKCADFQVAIPGTYEPGKPVVRIDRFDPTLTIFPSKQRPRRLHIYGNNGKMYTFVLKGHEDIRQDERVMQLFELINTLLSRDANTARRKLAIERYPVVPLSPTSGLIGFYPNCDTLHNIIKGYRTMHNIPPELEQQLMNQFANSHSTCTILQRLEAFEYALSKTDGMELYKMMWYRSKSAEMWLERRTNYTRSLAVTSMVTYILGLGDRHPSNIMLHSRTGKIVHVDFGDCFEVCRHREKAPELFPFRLTRMLIMAMEVNSIEGSFKVTCEHTMRVLRANRDSLIAVLEAFVYDPLVSWHYLQDDRGGNQTNGAVENQGKAALGLMPHTKRFNEKVLNMLGDDANQWQMANPRAIAIVERISNKLTGHDFDPNVTLEIPAQVEKLIREATSIENLCQCFYGWCPFW</sequence>
<evidence type="ECO:0000313" key="1">
    <source>
        <dbReference type="EMBL" id="KAJ1680336.1"/>
    </source>
</evidence>
<dbReference type="EC" id="2.7.11.1" evidence="1"/>
<dbReference type="Proteomes" id="UP001145114">
    <property type="component" value="Unassembled WGS sequence"/>
</dbReference>